<organism evidence="1">
    <name type="scientific">marine sediment metagenome</name>
    <dbReference type="NCBI Taxonomy" id="412755"/>
    <lineage>
        <taxon>unclassified sequences</taxon>
        <taxon>metagenomes</taxon>
        <taxon>ecological metagenomes</taxon>
    </lineage>
</organism>
<dbReference type="EMBL" id="LAZR01023824">
    <property type="protein sequence ID" value="KKL77190.1"/>
    <property type="molecule type" value="Genomic_DNA"/>
</dbReference>
<protein>
    <submittedName>
        <fullName evidence="1">Uncharacterized protein</fullName>
    </submittedName>
</protein>
<reference evidence="1" key="1">
    <citation type="journal article" date="2015" name="Nature">
        <title>Complex archaea that bridge the gap between prokaryotes and eukaryotes.</title>
        <authorList>
            <person name="Spang A."/>
            <person name="Saw J.H."/>
            <person name="Jorgensen S.L."/>
            <person name="Zaremba-Niedzwiedzka K."/>
            <person name="Martijn J."/>
            <person name="Lind A.E."/>
            <person name="van Eijk R."/>
            <person name="Schleper C."/>
            <person name="Guy L."/>
            <person name="Ettema T.J."/>
        </authorList>
    </citation>
    <scope>NUCLEOTIDE SEQUENCE</scope>
</reference>
<comment type="caution">
    <text evidence="1">The sequence shown here is derived from an EMBL/GenBank/DDBJ whole genome shotgun (WGS) entry which is preliminary data.</text>
</comment>
<evidence type="ECO:0000313" key="1">
    <source>
        <dbReference type="EMBL" id="KKL77190.1"/>
    </source>
</evidence>
<proteinExistence type="predicted"/>
<dbReference type="AlphaFoldDB" id="A0A0F9H6C0"/>
<name>A0A0F9H6C0_9ZZZZ</name>
<accession>A0A0F9H6C0</accession>
<gene>
    <name evidence="1" type="ORF">LCGC14_2037350</name>
</gene>
<sequence>MGTIAVAAGDYSTGGLPLTFVGKVKSASANNPHAVMIQGKSGYLYEADLENDKFIIRQQLDPADGGGADIPLTELAAAAAPAAVVADVIRFWALFKKFV</sequence>